<dbReference type="PANTHER" id="PTHR30537:SF5">
    <property type="entry name" value="HTH-TYPE TRANSCRIPTIONAL ACTIVATOR TTDR-RELATED"/>
    <property type="match status" value="1"/>
</dbReference>
<dbReference type="InterPro" id="IPR005119">
    <property type="entry name" value="LysR_subst-bd"/>
</dbReference>
<sequence>MDYFSALHVFHSVCETGNFTATAKQLGVAVSSVTRQMDNLEQSLGIALFNRSTRKLSLTGAGIRYQKQTKPILDDLLQVNQQIKDDVLEPKGKLRLTFPSTYGISKLAPLLADFARQYPKIELELISSDDFVDLFSQPIDLAIRLGQVSDERLIAKKIAPQRRLLVASPAYLAQHGTPRQPQDLAAHNCLPFTFRGLAAKWYFKQGNRTQNIWAKGNLSGNNAEMLLQACLDGLGITHLPDWLVARHLQSGRLVEIFADWHIAPSDTAESDGIYLVYTPNNRQMMKINVLAEFLFARLQS</sequence>
<keyword evidence="2" id="KW-0805">Transcription regulation</keyword>
<organism evidence="5 6">
    <name type="scientific">Neisseria chenwenguii</name>
    <dbReference type="NCBI Taxonomy" id="1853278"/>
    <lineage>
        <taxon>Bacteria</taxon>
        <taxon>Pseudomonadati</taxon>
        <taxon>Pseudomonadota</taxon>
        <taxon>Betaproteobacteria</taxon>
        <taxon>Neisseriales</taxon>
        <taxon>Neisseriaceae</taxon>
        <taxon>Neisseria</taxon>
    </lineage>
</organism>
<keyword evidence="4" id="KW-0804">Transcription</keyword>
<dbReference type="CDD" id="cd08422">
    <property type="entry name" value="PBP2_CrgA_like"/>
    <property type="match status" value="1"/>
</dbReference>
<dbReference type="AlphaFoldDB" id="A0A220S1U5"/>
<dbReference type="InterPro" id="IPR036388">
    <property type="entry name" value="WH-like_DNA-bd_sf"/>
</dbReference>
<dbReference type="GO" id="GO:0003700">
    <property type="term" value="F:DNA-binding transcription factor activity"/>
    <property type="evidence" value="ECO:0007669"/>
    <property type="project" value="InterPro"/>
</dbReference>
<proteinExistence type="inferred from homology"/>
<dbReference type="FunFam" id="3.40.190.290:FF:000001">
    <property type="entry name" value="Transcriptional regulator, LysR family"/>
    <property type="match status" value="1"/>
</dbReference>
<evidence type="ECO:0000256" key="3">
    <source>
        <dbReference type="ARBA" id="ARBA00023125"/>
    </source>
</evidence>
<dbReference type="EMBL" id="CP022278">
    <property type="protein sequence ID" value="ASK27392.1"/>
    <property type="molecule type" value="Genomic_DNA"/>
</dbReference>
<name>A0A220S1U5_9NEIS</name>
<dbReference type="Gene3D" id="3.40.190.290">
    <property type="match status" value="1"/>
</dbReference>
<evidence type="ECO:0000256" key="4">
    <source>
        <dbReference type="ARBA" id="ARBA00023163"/>
    </source>
</evidence>
<evidence type="ECO:0000313" key="5">
    <source>
        <dbReference type="EMBL" id="ASK27392.1"/>
    </source>
</evidence>
<dbReference type="PROSITE" id="PS50931">
    <property type="entry name" value="HTH_LYSR"/>
    <property type="match status" value="1"/>
</dbReference>
<dbReference type="InterPro" id="IPR000847">
    <property type="entry name" value="LysR_HTH_N"/>
</dbReference>
<dbReference type="Pfam" id="PF00126">
    <property type="entry name" value="HTH_1"/>
    <property type="match status" value="1"/>
</dbReference>
<dbReference type="GO" id="GO:0006351">
    <property type="term" value="P:DNA-templated transcription"/>
    <property type="evidence" value="ECO:0007669"/>
    <property type="project" value="TreeGrafter"/>
</dbReference>
<accession>A0A220S1U5</accession>
<protein>
    <submittedName>
        <fullName evidence="5">LysR family transcriptional regulator</fullName>
    </submittedName>
</protein>
<dbReference type="SUPFAM" id="SSF46785">
    <property type="entry name" value="Winged helix' DNA-binding domain"/>
    <property type="match status" value="1"/>
</dbReference>
<evidence type="ECO:0000256" key="1">
    <source>
        <dbReference type="ARBA" id="ARBA00009437"/>
    </source>
</evidence>
<dbReference type="RefSeq" id="WP_089036102.1">
    <property type="nucleotide sequence ID" value="NZ_CP022278.1"/>
</dbReference>
<dbReference type="OrthoDB" id="9178040at2"/>
<dbReference type="KEGG" id="nei:BG910_06255"/>
<reference evidence="5 6" key="1">
    <citation type="submission" date="2017-06" db="EMBL/GenBank/DDBJ databases">
        <title>Neisseria chenwenguii sp. nov., isolated from the intestinal contents of Tibetan Plateau Pika in Yushu, Qinghai Province, China.</title>
        <authorList>
            <person name="Zhang G."/>
        </authorList>
    </citation>
    <scope>NUCLEOTIDE SEQUENCE [LARGE SCALE GENOMIC DNA]</scope>
    <source>
        <strain evidence="5 6">10023</strain>
    </source>
</reference>
<dbReference type="Pfam" id="PF03466">
    <property type="entry name" value="LysR_substrate"/>
    <property type="match status" value="1"/>
</dbReference>
<gene>
    <name evidence="5" type="ORF">BG910_06255</name>
</gene>
<dbReference type="PANTHER" id="PTHR30537">
    <property type="entry name" value="HTH-TYPE TRANSCRIPTIONAL REGULATOR"/>
    <property type="match status" value="1"/>
</dbReference>
<dbReference type="SUPFAM" id="SSF53850">
    <property type="entry name" value="Periplasmic binding protein-like II"/>
    <property type="match status" value="1"/>
</dbReference>
<evidence type="ECO:0000313" key="6">
    <source>
        <dbReference type="Proteomes" id="UP000198238"/>
    </source>
</evidence>
<dbReference type="InterPro" id="IPR058163">
    <property type="entry name" value="LysR-type_TF_proteobact-type"/>
</dbReference>
<keyword evidence="6" id="KW-1185">Reference proteome</keyword>
<comment type="similarity">
    <text evidence="1">Belongs to the LysR transcriptional regulatory family.</text>
</comment>
<dbReference type="Proteomes" id="UP000198238">
    <property type="component" value="Chromosome"/>
</dbReference>
<dbReference type="Gene3D" id="1.10.10.10">
    <property type="entry name" value="Winged helix-like DNA-binding domain superfamily/Winged helix DNA-binding domain"/>
    <property type="match status" value="1"/>
</dbReference>
<evidence type="ECO:0000256" key="2">
    <source>
        <dbReference type="ARBA" id="ARBA00023015"/>
    </source>
</evidence>
<dbReference type="InterPro" id="IPR036390">
    <property type="entry name" value="WH_DNA-bd_sf"/>
</dbReference>
<keyword evidence="3" id="KW-0238">DNA-binding</keyword>
<dbReference type="GO" id="GO:0043565">
    <property type="term" value="F:sequence-specific DNA binding"/>
    <property type="evidence" value="ECO:0007669"/>
    <property type="project" value="TreeGrafter"/>
</dbReference>
<dbReference type="FunFam" id="1.10.10.10:FF:000001">
    <property type="entry name" value="LysR family transcriptional regulator"/>
    <property type="match status" value="1"/>
</dbReference>